<dbReference type="EMBL" id="FNCV01000001">
    <property type="protein sequence ID" value="SDG38898.1"/>
    <property type="molecule type" value="Genomic_DNA"/>
</dbReference>
<dbReference type="GO" id="GO:0008168">
    <property type="term" value="F:methyltransferase activity"/>
    <property type="evidence" value="ECO:0007669"/>
    <property type="project" value="UniProtKB-KW"/>
</dbReference>
<dbReference type="SUPFAM" id="SSF53335">
    <property type="entry name" value="S-adenosyl-L-methionine-dependent methyltransferases"/>
    <property type="match status" value="1"/>
</dbReference>
<dbReference type="Pfam" id="PF08421">
    <property type="entry name" value="Methyltransf_13"/>
    <property type="match status" value="1"/>
</dbReference>
<evidence type="ECO:0000313" key="3">
    <source>
        <dbReference type="EMBL" id="SDG38898.1"/>
    </source>
</evidence>
<dbReference type="RefSeq" id="WP_092613982.1">
    <property type="nucleotide sequence ID" value="NZ_FNCV01000001.1"/>
</dbReference>
<dbReference type="GO" id="GO:0032259">
    <property type="term" value="P:methylation"/>
    <property type="evidence" value="ECO:0007669"/>
    <property type="project" value="UniProtKB-KW"/>
</dbReference>
<organism evidence="3 4">
    <name type="scientific">Roseospirillum parvum</name>
    <dbReference type="NCBI Taxonomy" id="83401"/>
    <lineage>
        <taxon>Bacteria</taxon>
        <taxon>Pseudomonadati</taxon>
        <taxon>Pseudomonadota</taxon>
        <taxon>Alphaproteobacteria</taxon>
        <taxon>Rhodospirillales</taxon>
        <taxon>Rhodospirillaceae</taxon>
        <taxon>Roseospirillum</taxon>
    </lineage>
</organism>
<dbReference type="Proteomes" id="UP000217076">
    <property type="component" value="Unassembled WGS sequence"/>
</dbReference>
<keyword evidence="3" id="KW-0808">Transferase</keyword>
<keyword evidence="4" id="KW-1185">Reference proteome</keyword>
<dbReference type="InterPro" id="IPR029063">
    <property type="entry name" value="SAM-dependent_MTases_sf"/>
</dbReference>
<dbReference type="InterPro" id="IPR013630">
    <property type="entry name" value="Methyltransf_Zn-bd_dom_put"/>
</dbReference>
<feature type="region of interest" description="Disordered" evidence="1">
    <location>
        <begin position="261"/>
        <end position="281"/>
    </location>
</feature>
<accession>A0A1G7TUH3</accession>
<keyword evidence="3" id="KW-0489">Methyltransferase</keyword>
<evidence type="ECO:0000259" key="2">
    <source>
        <dbReference type="Pfam" id="PF08421"/>
    </source>
</evidence>
<sequence length="395" mass="41959">MSGDRIWQGTACRVCGTETEPVLDLPRFPLTGIFVAEPRPADVWDQGYRVCPACGHGQLTGFLDPELMYDPAYAHRSSASHLAPPAARFVAERIAGWLGGRRPRLALEIGCNDLVLMGLIAPMVERAVGVDPVWRHGAPTDPPANVEVIPGMIEELDPAALPGAPDLVYSTHNLEHLADPVGVIAGLLELAAEDALFVIEVPDAATMIRHGRFDQVFHQHFHYFTLASLRRMVAEAGGRWLGHAVNPRNWGGSVTIAFRRGPGGGKGAAQEPVAPPPTPDETRRAVAAFKARMAALAELLAAPAELPLIGYGAGQMVPTLAWHLDSDLAMLAAIHDDNPARAGLRYPGLAPSIRPTSELPDLAAARVLVTAPDGARPITAKLAGAAHVLLPTCVV</sequence>
<feature type="domain" description="Methyltransferase putative zinc binding" evidence="2">
    <location>
        <begin position="12"/>
        <end position="69"/>
    </location>
</feature>
<name>A0A1G7TUH3_9PROT</name>
<dbReference type="Pfam" id="PF13489">
    <property type="entry name" value="Methyltransf_23"/>
    <property type="match status" value="1"/>
</dbReference>
<dbReference type="PANTHER" id="PTHR43861">
    <property type="entry name" value="TRANS-ACONITATE 2-METHYLTRANSFERASE-RELATED"/>
    <property type="match status" value="1"/>
</dbReference>
<dbReference type="AlphaFoldDB" id="A0A1G7TUH3"/>
<dbReference type="OrthoDB" id="9815644at2"/>
<evidence type="ECO:0000313" key="4">
    <source>
        <dbReference type="Proteomes" id="UP000217076"/>
    </source>
</evidence>
<dbReference type="PANTHER" id="PTHR43861:SF5">
    <property type="entry name" value="BLL5978 PROTEIN"/>
    <property type="match status" value="1"/>
</dbReference>
<proteinExistence type="predicted"/>
<dbReference type="Gene3D" id="6.20.50.110">
    <property type="entry name" value="Methyltransferase, zinc-binding domain"/>
    <property type="match status" value="1"/>
</dbReference>
<evidence type="ECO:0000256" key="1">
    <source>
        <dbReference type="SAM" id="MobiDB-lite"/>
    </source>
</evidence>
<dbReference type="STRING" id="83401.SAMN05421742_101106"/>
<reference evidence="4" key="1">
    <citation type="submission" date="2016-10" db="EMBL/GenBank/DDBJ databases">
        <authorList>
            <person name="Varghese N."/>
            <person name="Submissions S."/>
        </authorList>
    </citation>
    <scope>NUCLEOTIDE SEQUENCE [LARGE SCALE GENOMIC DNA]</scope>
    <source>
        <strain evidence="4">930I</strain>
    </source>
</reference>
<gene>
    <name evidence="3" type="ORF">SAMN05421742_101106</name>
</gene>
<dbReference type="InterPro" id="IPR038576">
    <property type="entry name" value="Methyltransf_Zn-bd_dom_put_sf"/>
</dbReference>
<dbReference type="Gene3D" id="3.40.50.720">
    <property type="entry name" value="NAD(P)-binding Rossmann-like Domain"/>
    <property type="match status" value="1"/>
</dbReference>
<protein>
    <submittedName>
        <fullName evidence="3">Methyltransferase domain-containing protein</fullName>
    </submittedName>
</protein>
<dbReference type="Gene3D" id="3.40.50.150">
    <property type="entry name" value="Vaccinia Virus protein VP39"/>
    <property type="match status" value="1"/>
</dbReference>